<dbReference type="Pfam" id="PF02209">
    <property type="entry name" value="VHP"/>
    <property type="match status" value="1"/>
</dbReference>
<dbReference type="Gene3D" id="2.10.110.10">
    <property type="entry name" value="Cysteine Rich Protein"/>
    <property type="match status" value="4"/>
</dbReference>
<evidence type="ECO:0000259" key="11">
    <source>
        <dbReference type="PROSITE" id="PS51089"/>
    </source>
</evidence>
<dbReference type="FunFam" id="2.10.110.10:FF:000075">
    <property type="entry name" value="Actin-binding lim protein 1"/>
    <property type="match status" value="1"/>
</dbReference>
<keyword evidence="7 8" id="KW-0440">LIM domain</keyword>
<evidence type="ECO:0000256" key="7">
    <source>
        <dbReference type="ARBA" id="ARBA00023038"/>
    </source>
</evidence>
<evidence type="ECO:0000256" key="1">
    <source>
        <dbReference type="ARBA" id="ARBA00004496"/>
    </source>
</evidence>
<dbReference type="CDD" id="cd09328">
    <property type="entry name" value="LIM2_abLIM"/>
    <property type="match status" value="1"/>
</dbReference>
<dbReference type="GO" id="GO:0046872">
    <property type="term" value="F:metal ion binding"/>
    <property type="evidence" value="ECO:0007669"/>
    <property type="project" value="UniProtKB-KW"/>
</dbReference>
<dbReference type="InterPro" id="IPR051618">
    <property type="entry name" value="Actin-binding_LIM"/>
</dbReference>
<feature type="domain" description="LIM zinc-binding" evidence="10">
    <location>
        <begin position="66"/>
        <end position="125"/>
    </location>
</feature>
<dbReference type="GO" id="GO:0051015">
    <property type="term" value="F:actin filament binding"/>
    <property type="evidence" value="ECO:0007669"/>
    <property type="project" value="TreeGrafter"/>
</dbReference>
<dbReference type="EMBL" id="JADBJN010000003">
    <property type="protein sequence ID" value="KAG5674010.1"/>
    <property type="molecule type" value="Genomic_DNA"/>
</dbReference>
<comment type="caution">
    <text evidence="12">The sequence shown here is derived from an EMBL/GenBank/DDBJ whole genome shotgun (WGS) entry which is preliminary data.</text>
</comment>
<comment type="subcellular location">
    <subcellularLocation>
        <location evidence="1">Cytoplasm</location>
    </subcellularLocation>
</comment>
<keyword evidence="13" id="KW-1185">Reference proteome</keyword>
<keyword evidence="2" id="KW-0963">Cytoplasm</keyword>
<proteinExistence type="predicted"/>
<dbReference type="CDD" id="cd09329">
    <property type="entry name" value="LIM3_abLIM"/>
    <property type="match status" value="1"/>
</dbReference>
<dbReference type="OrthoDB" id="1746725at2759"/>
<name>A0A9J6BWB4_POLVA</name>
<dbReference type="PANTHER" id="PTHR24213">
    <property type="entry name" value="ACTIN-BINDING LIM PROTEIN"/>
    <property type="match status" value="1"/>
</dbReference>
<reference evidence="12" key="1">
    <citation type="submission" date="2021-03" db="EMBL/GenBank/DDBJ databases">
        <title>Chromosome level genome of the anhydrobiotic midge Polypedilum vanderplanki.</title>
        <authorList>
            <person name="Yoshida Y."/>
            <person name="Kikawada T."/>
            <person name="Gusev O."/>
        </authorList>
    </citation>
    <scope>NUCLEOTIDE SEQUENCE</scope>
    <source>
        <strain evidence="12">NIAS01</strain>
        <tissue evidence="12">Whole body or cell culture</tissue>
    </source>
</reference>
<dbReference type="SUPFAM" id="SSF57716">
    <property type="entry name" value="Glucocorticoid receptor-like (DNA-binding domain)"/>
    <property type="match status" value="5"/>
</dbReference>
<evidence type="ECO:0000256" key="2">
    <source>
        <dbReference type="ARBA" id="ARBA00022490"/>
    </source>
</evidence>
<keyword evidence="4 8" id="KW-0479">Metal-binding</keyword>
<keyword evidence="5" id="KW-0677">Repeat</keyword>
<feature type="domain" description="LIM zinc-binding" evidence="10">
    <location>
        <begin position="6"/>
        <end position="65"/>
    </location>
</feature>
<feature type="compositionally biased region" description="Low complexity" evidence="9">
    <location>
        <begin position="400"/>
        <end position="414"/>
    </location>
</feature>
<dbReference type="Gene3D" id="1.10.950.10">
    <property type="entry name" value="Villin headpiece domain"/>
    <property type="match status" value="1"/>
</dbReference>
<dbReference type="InterPro" id="IPR036886">
    <property type="entry name" value="Villin_headpiece_dom_sf"/>
</dbReference>
<keyword evidence="6 8" id="KW-0862">Zinc</keyword>
<dbReference type="InterPro" id="IPR003128">
    <property type="entry name" value="Villin_headpiece"/>
</dbReference>
<dbReference type="InterPro" id="IPR032402">
    <property type="entry name" value="AbLIM_anchor"/>
</dbReference>
<evidence type="ECO:0000256" key="9">
    <source>
        <dbReference type="SAM" id="MobiDB-lite"/>
    </source>
</evidence>
<dbReference type="AlphaFoldDB" id="A0A9J6BWB4"/>
<evidence type="ECO:0000256" key="5">
    <source>
        <dbReference type="ARBA" id="ARBA00022737"/>
    </source>
</evidence>
<sequence>MGKTKIYCAKCQKKCSGEVLRVTDKYFHKACFQCVKCSKSLAAGGFFAKDNSYYCVVDYQKLFGTKCAVCQQYVEGEVVSTMGNTYHQKCFTCTRCSLPFESGSKVTNTGKEILCEKCVEGKPVVAKPIVQQQQQHQQQQKQLHSSPTKATAQQQHHETLQKPMSPKDIDPNNCAGCNAELKEGQALIALDRQWHIWCFRCMVCGQVLSGEYMGKDGQPYCEKDYQKSFGVKCAYCERYISGKVLQAGDNHHFHPTCARCSKCGDPFGDGEEMYLQGTAIWHPRCGPHPSENNGTIFNGTSAAEVDRISNSASEIQFSLRSRTPSLSGSVCSPYTGRKYHRTTSPGLVLREYNQSNYSEDISRIYTYSYLTEEVAGLKKPIDPYDKKPVSPHFHRPNYVSSSSRPPSRPQSRSRSAMRVLVDSIRTEAPRPKSPAMNNEEPIEMSHYPGGKKPNPNEKPKIERDDFPAPPYPYTDPERRRRYSDSYKGVQTSDDEDQVDKAAEIENIEPQLKREEEELKKINSGMSKVILKDIKERQKYKIWKQNNLDPRNASRFPSASKEPVYKMRYESPVGASPSRNLDHSRPFEDELFDRSISYRGSVGRAIGAGNSYNAINSYRSPKPGSSYKHSTLPSSIRNGYSSDFSFGPLGDKTHSTEFSCGKSDISVEESITEGDRRALGADIPVSSTYSGAIYNQYPQSGLTRRSLPNMAHSILVHEPAKIYPYHLLLVSNYRLPADVDRCNLERHLSDTEFEAICGCSRAEFYRMPQWKRNDIKRRARLF</sequence>
<feature type="compositionally biased region" description="Polar residues" evidence="9">
    <location>
        <begin position="143"/>
        <end position="154"/>
    </location>
</feature>
<feature type="domain" description="HP" evidence="11">
    <location>
        <begin position="716"/>
        <end position="781"/>
    </location>
</feature>
<evidence type="ECO:0000256" key="3">
    <source>
        <dbReference type="ARBA" id="ARBA00022553"/>
    </source>
</evidence>
<dbReference type="SMART" id="SM00153">
    <property type="entry name" value="VHP"/>
    <property type="match status" value="1"/>
</dbReference>
<accession>A0A9J6BWB4</accession>
<dbReference type="CDD" id="cd09330">
    <property type="entry name" value="LIM4_abLIM"/>
    <property type="match status" value="1"/>
</dbReference>
<dbReference type="GO" id="GO:0007010">
    <property type="term" value="P:cytoskeleton organization"/>
    <property type="evidence" value="ECO:0007669"/>
    <property type="project" value="InterPro"/>
</dbReference>
<dbReference type="SMART" id="SM00132">
    <property type="entry name" value="LIM"/>
    <property type="match status" value="4"/>
</dbReference>
<feature type="compositionally biased region" description="Basic and acidic residues" evidence="9">
    <location>
        <begin position="454"/>
        <end position="466"/>
    </location>
</feature>
<gene>
    <name evidence="12" type="ORF">PVAND_004003</name>
</gene>
<dbReference type="PROSITE" id="PS50023">
    <property type="entry name" value="LIM_DOMAIN_2"/>
    <property type="match status" value="3"/>
</dbReference>
<protein>
    <recommendedName>
        <fullName evidence="14">Actin-binding LIM protein 1</fullName>
    </recommendedName>
</protein>
<evidence type="ECO:0000256" key="6">
    <source>
        <dbReference type="ARBA" id="ARBA00022833"/>
    </source>
</evidence>
<dbReference type="FunFam" id="2.10.110.10:FF:000099">
    <property type="entry name" value="Uncoordinated 115a, isoform B"/>
    <property type="match status" value="1"/>
</dbReference>
<organism evidence="12 13">
    <name type="scientific">Polypedilum vanderplanki</name>
    <name type="common">Sleeping chironomid midge</name>
    <dbReference type="NCBI Taxonomy" id="319348"/>
    <lineage>
        <taxon>Eukaryota</taxon>
        <taxon>Metazoa</taxon>
        <taxon>Ecdysozoa</taxon>
        <taxon>Arthropoda</taxon>
        <taxon>Hexapoda</taxon>
        <taxon>Insecta</taxon>
        <taxon>Pterygota</taxon>
        <taxon>Neoptera</taxon>
        <taxon>Endopterygota</taxon>
        <taxon>Diptera</taxon>
        <taxon>Nematocera</taxon>
        <taxon>Chironomoidea</taxon>
        <taxon>Chironomidae</taxon>
        <taxon>Chironominae</taxon>
        <taxon>Polypedilum</taxon>
        <taxon>Polypedilum</taxon>
    </lineage>
</organism>
<evidence type="ECO:0000313" key="13">
    <source>
        <dbReference type="Proteomes" id="UP001107558"/>
    </source>
</evidence>
<feature type="region of interest" description="Disordered" evidence="9">
    <location>
        <begin position="136"/>
        <end position="167"/>
    </location>
</feature>
<evidence type="ECO:0000256" key="4">
    <source>
        <dbReference type="ARBA" id="ARBA00022723"/>
    </source>
</evidence>
<evidence type="ECO:0000313" key="12">
    <source>
        <dbReference type="EMBL" id="KAG5674010.1"/>
    </source>
</evidence>
<dbReference type="GO" id="GO:0030032">
    <property type="term" value="P:lamellipodium assembly"/>
    <property type="evidence" value="ECO:0007669"/>
    <property type="project" value="TreeGrafter"/>
</dbReference>
<dbReference type="Proteomes" id="UP001107558">
    <property type="component" value="Chromosome 3"/>
</dbReference>
<feature type="domain" description="LIM zinc-binding" evidence="10">
    <location>
        <begin position="172"/>
        <end position="231"/>
    </location>
</feature>
<dbReference type="Pfam" id="PF00412">
    <property type="entry name" value="LIM"/>
    <property type="match status" value="4"/>
</dbReference>
<dbReference type="PANTHER" id="PTHR24213:SF9">
    <property type="entry name" value="UNCOORDINATED 115A, ISOFORM B-RELATED"/>
    <property type="match status" value="1"/>
</dbReference>
<dbReference type="PROSITE" id="PS00478">
    <property type="entry name" value="LIM_DOMAIN_1"/>
    <property type="match status" value="3"/>
</dbReference>
<dbReference type="Pfam" id="PF16182">
    <property type="entry name" value="AbLIM_anchor"/>
    <property type="match status" value="1"/>
</dbReference>
<dbReference type="PROSITE" id="PS51089">
    <property type="entry name" value="HP"/>
    <property type="match status" value="1"/>
</dbReference>
<dbReference type="GO" id="GO:0015629">
    <property type="term" value="C:actin cytoskeleton"/>
    <property type="evidence" value="ECO:0007669"/>
    <property type="project" value="TreeGrafter"/>
</dbReference>
<dbReference type="InterPro" id="IPR001781">
    <property type="entry name" value="Znf_LIM"/>
</dbReference>
<keyword evidence="3" id="KW-0597">Phosphoprotein</keyword>
<evidence type="ECO:0000256" key="8">
    <source>
        <dbReference type="PROSITE-ProRule" id="PRU00125"/>
    </source>
</evidence>
<feature type="compositionally biased region" description="Basic and acidic residues" evidence="9">
    <location>
        <begin position="155"/>
        <end position="167"/>
    </location>
</feature>
<evidence type="ECO:0008006" key="14">
    <source>
        <dbReference type="Google" id="ProtNLM"/>
    </source>
</evidence>
<feature type="compositionally biased region" description="Basic and acidic residues" evidence="9">
    <location>
        <begin position="475"/>
        <end position="484"/>
    </location>
</feature>
<dbReference type="FunFam" id="2.10.110.10:FF:000055">
    <property type="entry name" value="Actin binding LIM protein 1"/>
    <property type="match status" value="1"/>
</dbReference>
<evidence type="ECO:0000259" key="10">
    <source>
        <dbReference type="PROSITE" id="PS50023"/>
    </source>
</evidence>
<dbReference type="CDD" id="cd09327">
    <property type="entry name" value="LIM1_abLIM"/>
    <property type="match status" value="1"/>
</dbReference>
<feature type="region of interest" description="Disordered" evidence="9">
    <location>
        <begin position="383"/>
        <end position="506"/>
    </location>
</feature>
<dbReference type="SUPFAM" id="SSF47050">
    <property type="entry name" value="VHP, Villin headpiece domain"/>
    <property type="match status" value="1"/>
</dbReference>